<reference evidence="6" key="1">
    <citation type="submission" date="2023-08" db="EMBL/GenBank/DDBJ databases">
        <title>Reference Genome Resource for the Citrus Pathogen Phytophthora citrophthora.</title>
        <authorList>
            <person name="Moller H."/>
            <person name="Coetzee B."/>
            <person name="Rose L.J."/>
            <person name="Van Niekerk J.M."/>
        </authorList>
    </citation>
    <scope>NUCLEOTIDE SEQUENCE</scope>
    <source>
        <strain evidence="6">STE-U-9442</strain>
    </source>
</reference>
<comment type="subcellular location">
    <subcellularLocation>
        <location evidence="1">Host cell</location>
    </subcellularLocation>
    <subcellularLocation>
        <location evidence="2">Secreted</location>
    </subcellularLocation>
</comment>
<evidence type="ECO:0008006" key="8">
    <source>
        <dbReference type="Google" id="ProtNLM"/>
    </source>
</evidence>
<evidence type="ECO:0000259" key="5">
    <source>
        <dbReference type="Pfam" id="PF20147"/>
    </source>
</evidence>
<keyword evidence="3" id="KW-0964">Secreted</keyword>
<dbReference type="InterPro" id="IPR003615">
    <property type="entry name" value="HNH_nuc"/>
</dbReference>
<proteinExistence type="predicted"/>
<evidence type="ECO:0000313" key="6">
    <source>
        <dbReference type="EMBL" id="KAK1945316.1"/>
    </source>
</evidence>
<dbReference type="InterPro" id="IPR045379">
    <property type="entry name" value="Crinkler_N"/>
</dbReference>
<evidence type="ECO:0000256" key="2">
    <source>
        <dbReference type="ARBA" id="ARBA00004613"/>
    </source>
</evidence>
<organism evidence="6 7">
    <name type="scientific">Phytophthora citrophthora</name>
    <dbReference type="NCBI Taxonomy" id="4793"/>
    <lineage>
        <taxon>Eukaryota</taxon>
        <taxon>Sar</taxon>
        <taxon>Stramenopiles</taxon>
        <taxon>Oomycota</taxon>
        <taxon>Peronosporomycetes</taxon>
        <taxon>Peronosporales</taxon>
        <taxon>Peronosporaceae</taxon>
        <taxon>Phytophthora</taxon>
    </lineage>
</organism>
<evidence type="ECO:0000256" key="3">
    <source>
        <dbReference type="ARBA" id="ARBA00022525"/>
    </source>
</evidence>
<dbReference type="GO" id="GO:0043657">
    <property type="term" value="C:host cell"/>
    <property type="evidence" value="ECO:0007669"/>
    <property type="project" value="UniProtKB-SubCell"/>
</dbReference>
<evidence type="ECO:0000259" key="4">
    <source>
        <dbReference type="Pfam" id="PF13391"/>
    </source>
</evidence>
<gene>
    <name evidence="6" type="ORF">P3T76_003849</name>
</gene>
<dbReference type="Proteomes" id="UP001259832">
    <property type="component" value="Unassembled WGS sequence"/>
</dbReference>
<dbReference type="GO" id="GO:0005576">
    <property type="term" value="C:extracellular region"/>
    <property type="evidence" value="ECO:0007669"/>
    <property type="project" value="UniProtKB-SubCell"/>
</dbReference>
<sequence length="339" mass="38013">MRINCAITGAVRSPFFVTIDTSTTVEMLKGAIKTQNRDITCLGQDIELFLARKDGTAWLKVNDLYSRESTTDESTYMVEKLEDADDKIYNKLPSPISDDDIHVLVKASTKARGLHAIRRIAQKVASEACKPSKLPKRTPKMKKGLVEVYQRSCEQISGNGEPMLLCMVMDIALPSCVVIASHIFQRHSHHGVAIVGLNDIDDVRNGLLLFKPIEGAMDDLDIAFVRSEDKQLTLKIINETMWRDLLVDRMTDEQWEALGLDSLPTGWKYSERPLSAPNAPSFDVLTTFDELDGKLLHFPSDPPPGLLDGVVAVCTPKRIWRDRRQLKMDCSRKTTLSLT</sequence>
<protein>
    <recommendedName>
        <fullName evidence="8">HNH nuclease domain-containing protein</fullName>
    </recommendedName>
</protein>
<evidence type="ECO:0000256" key="1">
    <source>
        <dbReference type="ARBA" id="ARBA00004340"/>
    </source>
</evidence>
<accession>A0AAD9GWE5</accession>
<feature type="domain" description="Crinkler effector protein N-terminal" evidence="5">
    <location>
        <begin position="1"/>
        <end position="106"/>
    </location>
</feature>
<comment type="caution">
    <text evidence="6">The sequence shown here is derived from an EMBL/GenBank/DDBJ whole genome shotgun (WGS) entry which is preliminary data.</text>
</comment>
<dbReference type="EMBL" id="JASMQC010000005">
    <property type="protein sequence ID" value="KAK1945316.1"/>
    <property type="molecule type" value="Genomic_DNA"/>
</dbReference>
<dbReference type="AlphaFoldDB" id="A0AAD9GWE5"/>
<dbReference type="Pfam" id="PF20147">
    <property type="entry name" value="Crinkler"/>
    <property type="match status" value="1"/>
</dbReference>
<keyword evidence="7" id="KW-1185">Reference proteome</keyword>
<name>A0AAD9GWE5_9STRA</name>
<evidence type="ECO:0000313" key="7">
    <source>
        <dbReference type="Proteomes" id="UP001259832"/>
    </source>
</evidence>
<dbReference type="Pfam" id="PF13391">
    <property type="entry name" value="HNH_2"/>
    <property type="match status" value="1"/>
</dbReference>
<feature type="domain" description="HNH nuclease" evidence="4">
    <location>
        <begin position="166"/>
        <end position="225"/>
    </location>
</feature>